<dbReference type="GO" id="GO:0005886">
    <property type="term" value="C:plasma membrane"/>
    <property type="evidence" value="ECO:0007669"/>
    <property type="project" value="UniProtKB-SubCell"/>
</dbReference>
<evidence type="ECO:0000256" key="4">
    <source>
        <dbReference type="ARBA" id="ARBA00022519"/>
    </source>
</evidence>
<evidence type="ECO:0000256" key="1">
    <source>
        <dbReference type="ARBA" id="ARBA00004429"/>
    </source>
</evidence>
<dbReference type="Gene3D" id="1.20.1250.20">
    <property type="entry name" value="MFS general substrate transporter like domains"/>
    <property type="match status" value="2"/>
</dbReference>
<feature type="transmembrane region" description="Helical" evidence="9">
    <location>
        <begin position="81"/>
        <end position="102"/>
    </location>
</feature>
<evidence type="ECO:0000256" key="5">
    <source>
        <dbReference type="ARBA" id="ARBA00022692"/>
    </source>
</evidence>
<feature type="transmembrane region" description="Helical" evidence="9">
    <location>
        <begin position="108"/>
        <end position="125"/>
    </location>
</feature>
<sequence length="442" mass="46478">MVTRCDRNSSNRKGSDRQEPNSPAGLESRGEAWSGAGRETGFHFGDRDLKLCPTRHRSAIREMPLLNRTLPDDGFARRMGAFYAAYFVFAGIQLPFLPVWLADRGLDAREIGLVLALAMATRPVVVPLTTRLADKRGWLKGPLIVACWVTVAAFVLLEQSHGFPAILAAYAAASITQALILPFADAFALRGLAERGRAYGPVRMWGSVSFIVANLAGGLLLERLGPPNVVWSLAAALVVAAVTASLLRPLVPHPEGASPAVARPNPWRSARFVAVVAAGSLIQASHAVLYGFASLQWAAKGLDGLEIGVLWAIGVVAEIVLFAFSGRVAARLRPVDLLVLGGVGAVLRWTVMAFDPPAVLLPALQGLHALSFGAAHLGAMHFLAEAHRGATAQGDYASAVAVVFAGTMGVSGLLVTAFGSFAYLAMAASATAGVAIALVARR</sequence>
<name>A0A327KV16_9BRAD</name>
<feature type="transmembrane region" description="Helical" evidence="9">
    <location>
        <begin position="205"/>
        <end position="224"/>
    </location>
</feature>
<feature type="transmembrane region" description="Helical" evidence="9">
    <location>
        <begin position="230"/>
        <end position="251"/>
    </location>
</feature>
<gene>
    <name evidence="11" type="ORF">CH338_02710</name>
</gene>
<reference evidence="11 12" key="1">
    <citation type="submission" date="2017-07" db="EMBL/GenBank/DDBJ databases">
        <title>Draft Genome Sequences of Select Purple Nonsulfur Bacteria.</title>
        <authorList>
            <person name="Lasarre B."/>
            <person name="Mckinlay J.B."/>
        </authorList>
    </citation>
    <scope>NUCLEOTIDE SEQUENCE [LARGE SCALE GENOMIC DNA]</scope>
    <source>
        <strain evidence="11 12">DSM 11907</strain>
    </source>
</reference>
<protein>
    <recommendedName>
        <fullName evidence="10">Major facilitator superfamily associated domain-containing protein</fullName>
    </recommendedName>
</protein>
<evidence type="ECO:0000256" key="2">
    <source>
        <dbReference type="ARBA" id="ARBA00022448"/>
    </source>
</evidence>
<feature type="domain" description="Major facilitator superfamily associated" evidence="10">
    <location>
        <begin position="78"/>
        <end position="414"/>
    </location>
</feature>
<dbReference type="SUPFAM" id="SSF103473">
    <property type="entry name" value="MFS general substrate transporter"/>
    <property type="match status" value="1"/>
</dbReference>
<comment type="caution">
    <text evidence="11">The sequence shown here is derived from an EMBL/GenBank/DDBJ whole genome shotgun (WGS) entry which is preliminary data.</text>
</comment>
<evidence type="ECO:0000256" key="9">
    <source>
        <dbReference type="SAM" id="Phobius"/>
    </source>
</evidence>
<feature type="transmembrane region" description="Helical" evidence="9">
    <location>
        <begin position="421"/>
        <end position="440"/>
    </location>
</feature>
<dbReference type="InterPro" id="IPR036259">
    <property type="entry name" value="MFS_trans_sf"/>
</dbReference>
<dbReference type="Proteomes" id="UP000248863">
    <property type="component" value="Unassembled WGS sequence"/>
</dbReference>
<keyword evidence="5 9" id="KW-0812">Transmembrane</keyword>
<keyword evidence="12" id="KW-1185">Reference proteome</keyword>
<feature type="compositionally biased region" description="Basic and acidic residues" evidence="8">
    <location>
        <begin position="1"/>
        <end position="19"/>
    </location>
</feature>
<feature type="transmembrane region" description="Helical" evidence="9">
    <location>
        <begin position="337"/>
        <end position="354"/>
    </location>
</feature>
<evidence type="ECO:0000313" key="12">
    <source>
        <dbReference type="Proteomes" id="UP000248863"/>
    </source>
</evidence>
<dbReference type="PANTHER" id="PTHR23522">
    <property type="entry name" value="BLL5896 PROTEIN"/>
    <property type="match status" value="1"/>
</dbReference>
<dbReference type="GO" id="GO:0030395">
    <property type="term" value="F:lactose binding"/>
    <property type="evidence" value="ECO:0007669"/>
    <property type="project" value="TreeGrafter"/>
</dbReference>
<dbReference type="PANTHER" id="PTHR23522:SF10">
    <property type="entry name" value="3-PHENYLPROPIONIC ACID TRANSPORTER-RELATED"/>
    <property type="match status" value="1"/>
</dbReference>
<evidence type="ECO:0000259" key="10">
    <source>
        <dbReference type="Pfam" id="PF12832"/>
    </source>
</evidence>
<feature type="transmembrane region" description="Helical" evidence="9">
    <location>
        <begin position="163"/>
        <end position="184"/>
    </location>
</feature>
<accession>A0A327KV16</accession>
<dbReference type="NCBIfam" id="NF037955">
    <property type="entry name" value="mfs"/>
    <property type="match status" value="1"/>
</dbReference>
<feature type="transmembrane region" description="Helical" evidence="9">
    <location>
        <begin position="272"/>
        <end position="293"/>
    </location>
</feature>
<dbReference type="AlphaFoldDB" id="A0A327KV16"/>
<organism evidence="11 12">
    <name type="scientific">Rhodoplanes elegans</name>
    <dbReference type="NCBI Taxonomy" id="29408"/>
    <lineage>
        <taxon>Bacteria</taxon>
        <taxon>Pseudomonadati</taxon>
        <taxon>Pseudomonadota</taxon>
        <taxon>Alphaproteobacteria</taxon>
        <taxon>Hyphomicrobiales</taxon>
        <taxon>Nitrobacteraceae</taxon>
        <taxon>Rhodoplanes</taxon>
    </lineage>
</organism>
<keyword evidence="4" id="KW-0997">Cell inner membrane</keyword>
<feature type="transmembrane region" description="Helical" evidence="9">
    <location>
        <begin position="396"/>
        <end position="415"/>
    </location>
</feature>
<feature type="transmembrane region" description="Helical" evidence="9">
    <location>
        <begin position="137"/>
        <end position="157"/>
    </location>
</feature>
<dbReference type="Pfam" id="PF12832">
    <property type="entry name" value="MFS_1_like"/>
    <property type="match status" value="1"/>
</dbReference>
<keyword evidence="2" id="KW-0813">Transport</keyword>
<evidence type="ECO:0000256" key="8">
    <source>
        <dbReference type="SAM" id="MobiDB-lite"/>
    </source>
</evidence>
<keyword evidence="6 9" id="KW-1133">Transmembrane helix</keyword>
<evidence type="ECO:0000256" key="3">
    <source>
        <dbReference type="ARBA" id="ARBA00022475"/>
    </source>
</evidence>
<keyword evidence="7 9" id="KW-0472">Membrane</keyword>
<dbReference type="GO" id="GO:0015528">
    <property type="term" value="F:lactose:proton symporter activity"/>
    <property type="evidence" value="ECO:0007669"/>
    <property type="project" value="TreeGrafter"/>
</dbReference>
<dbReference type="InterPro" id="IPR024989">
    <property type="entry name" value="MFS_assoc_dom"/>
</dbReference>
<proteinExistence type="predicted"/>
<dbReference type="OrthoDB" id="9150135at2"/>
<evidence type="ECO:0000256" key="6">
    <source>
        <dbReference type="ARBA" id="ARBA00022989"/>
    </source>
</evidence>
<keyword evidence="3" id="KW-1003">Cell membrane</keyword>
<comment type="subcellular location">
    <subcellularLocation>
        <location evidence="1">Cell inner membrane</location>
        <topology evidence="1">Multi-pass membrane protein</topology>
    </subcellularLocation>
</comment>
<feature type="region of interest" description="Disordered" evidence="8">
    <location>
        <begin position="1"/>
        <end position="34"/>
    </location>
</feature>
<evidence type="ECO:0000313" key="11">
    <source>
        <dbReference type="EMBL" id="RAI41583.1"/>
    </source>
</evidence>
<evidence type="ECO:0000256" key="7">
    <source>
        <dbReference type="ARBA" id="ARBA00023136"/>
    </source>
</evidence>
<feature type="transmembrane region" description="Helical" evidence="9">
    <location>
        <begin position="305"/>
        <end position="325"/>
    </location>
</feature>
<dbReference type="InterPro" id="IPR026032">
    <property type="entry name" value="HcaT-like"/>
</dbReference>
<dbReference type="EMBL" id="NPEU01000014">
    <property type="protein sequence ID" value="RAI41583.1"/>
    <property type="molecule type" value="Genomic_DNA"/>
</dbReference>
<feature type="transmembrane region" description="Helical" evidence="9">
    <location>
        <begin position="366"/>
        <end position="384"/>
    </location>
</feature>